<evidence type="ECO:0000313" key="2">
    <source>
        <dbReference type="Proteomes" id="UP000006591"/>
    </source>
</evidence>
<dbReference type="HOGENOM" id="CLU_2709010_0_0_1"/>
<dbReference type="EnsemblPlants" id="ONIVA10G11880.1">
    <property type="protein sequence ID" value="ONIVA10G11880.1"/>
    <property type="gene ID" value="ONIVA10G11880"/>
</dbReference>
<sequence length="73" mass="8687">MVYKLCLHDHIEWVDILDVNKSMDKNCFNMAVLILTCNPLLLFLDDTIHYMDKQFRASIWPKYFLPGRQSNPI</sequence>
<organism evidence="1">
    <name type="scientific">Oryza nivara</name>
    <name type="common">Indian wild rice</name>
    <name type="synonym">Oryza sativa f. spontanea</name>
    <dbReference type="NCBI Taxonomy" id="4536"/>
    <lineage>
        <taxon>Eukaryota</taxon>
        <taxon>Viridiplantae</taxon>
        <taxon>Streptophyta</taxon>
        <taxon>Embryophyta</taxon>
        <taxon>Tracheophyta</taxon>
        <taxon>Spermatophyta</taxon>
        <taxon>Magnoliopsida</taxon>
        <taxon>Liliopsida</taxon>
        <taxon>Poales</taxon>
        <taxon>Poaceae</taxon>
        <taxon>BOP clade</taxon>
        <taxon>Oryzoideae</taxon>
        <taxon>Oryzeae</taxon>
        <taxon>Oryzinae</taxon>
        <taxon>Oryza</taxon>
    </lineage>
</organism>
<proteinExistence type="predicted"/>
<reference evidence="1" key="1">
    <citation type="submission" date="2015-04" db="UniProtKB">
        <authorList>
            <consortium name="EnsemblPlants"/>
        </authorList>
    </citation>
    <scope>IDENTIFICATION</scope>
    <source>
        <strain evidence="1">SL10</strain>
    </source>
</reference>
<evidence type="ECO:0000313" key="1">
    <source>
        <dbReference type="EnsemblPlants" id="ONIVA10G11880.1"/>
    </source>
</evidence>
<dbReference type="Proteomes" id="UP000006591">
    <property type="component" value="Chromosome 10"/>
</dbReference>
<accession>A0A0E0IT11</accession>
<protein>
    <submittedName>
        <fullName evidence="1">Uncharacterized protein</fullName>
    </submittedName>
</protein>
<dbReference type="AlphaFoldDB" id="A0A0E0IT11"/>
<keyword evidence="2" id="KW-1185">Reference proteome</keyword>
<dbReference type="STRING" id="4536.A0A0E0IT11"/>
<name>A0A0E0IT11_ORYNI</name>
<reference evidence="1" key="2">
    <citation type="submission" date="2018-04" db="EMBL/GenBank/DDBJ databases">
        <title>OnivRS2 (Oryza nivara Reference Sequence Version 2).</title>
        <authorList>
            <person name="Zhang J."/>
            <person name="Kudrna D."/>
            <person name="Lee S."/>
            <person name="Talag J."/>
            <person name="Rajasekar S."/>
            <person name="Welchert J."/>
            <person name="Hsing Y.-I."/>
            <person name="Wing R.A."/>
        </authorList>
    </citation>
    <scope>NUCLEOTIDE SEQUENCE [LARGE SCALE GENOMIC DNA]</scope>
</reference>
<dbReference type="Gramene" id="ONIVA10G11880.1">
    <property type="protein sequence ID" value="ONIVA10G11880.1"/>
    <property type="gene ID" value="ONIVA10G11880"/>
</dbReference>